<dbReference type="EMBL" id="KL584712">
    <property type="protein sequence ID" value="KEQ72126.1"/>
    <property type="molecule type" value="Genomic_DNA"/>
</dbReference>
<dbReference type="GeneID" id="25413778"/>
<evidence type="ECO:0000313" key="3">
    <source>
        <dbReference type="Proteomes" id="UP000027730"/>
    </source>
</evidence>
<evidence type="ECO:0000313" key="2">
    <source>
        <dbReference type="EMBL" id="KEQ72126.1"/>
    </source>
</evidence>
<protein>
    <submittedName>
        <fullName evidence="2">Uncharacterized protein</fullName>
    </submittedName>
</protein>
<proteinExistence type="predicted"/>
<evidence type="ECO:0000256" key="1">
    <source>
        <dbReference type="SAM" id="MobiDB-lite"/>
    </source>
</evidence>
<organism evidence="2 3">
    <name type="scientific">Aureobasidium namibiae CBS 147.97</name>
    <dbReference type="NCBI Taxonomy" id="1043004"/>
    <lineage>
        <taxon>Eukaryota</taxon>
        <taxon>Fungi</taxon>
        <taxon>Dikarya</taxon>
        <taxon>Ascomycota</taxon>
        <taxon>Pezizomycotina</taxon>
        <taxon>Dothideomycetes</taxon>
        <taxon>Dothideomycetidae</taxon>
        <taxon>Dothideales</taxon>
        <taxon>Saccotheciaceae</taxon>
        <taxon>Aureobasidium</taxon>
    </lineage>
</organism>
<reference evidence="2 3" key="1">
    <citation type="journal article" date="2014" name="BMC Genomics">
        <title>Genome sequencing of four Aureobasidium pullulans varieties: biotechnological potential, stress tolerance, and description of new species.</title>
        <authorList>
            <person name="Gostin Ar C."/>
            <person name="Ohm R.A."/>
            <person name="Kogej T."/>
            <person name="Sonjak S."/>
            <person name="Turk M."/>
            <person name="Zajc J."/>
            <person name="Zalar P."/>
            <person name="Grube M."/>
            <person name="Sun H."/>
            <person name="Han J."/>
            <person name="Sharma A."/>
            <person name="Chiniquy J."/>
            <person name="Ngan C.Y."/>
            <person name="Lipzen A."/>
            <person name="Barry K."/>
            <person name="Grigoriev I.V."/>
            <person name="Gunde-Cimerman N."/>
        </authorList>
    </citation>
    <scope>NUCLEOTIDE SEQUENCE [LARGE SCALE GENOMIC DNA]</scope>
    <source>
        <strain evidence="2 3">CBS 147.97</strain>
    </source>
</reference>
<keyword evidence="3" id="KW-1185">Reference proteome</keyword>
<feature type="compositionally biased region" description="Basic and acidic residues" evidence="1">
    <location>
        <begin position="1"/>
        <end position="17"/>
    </location>
</feature>
<dbReference type="RefSeq" id="XP_013426338.1">
    <property type="nucleotide sequence ID" value="XM_013570884.1"/>
</dbReference>
<dbReference type="HOGENOM" id="CLU_2096411_0_0_1"/>
<dbReference type="AlphaFoldDB" id="A0A074XC06"/>
<name>A0A074XC06_9PEZI</name>
<gene>
    <name evidence="2" type="ORF">M436DRAFT_64914</name>
</gene>
<accession>A0A074XC06</accession>
<feature type="region of interest" description="Disordered" evidence="1">
    <location>
        <begin position="1"/>
        <end position="72"/>
    </location>
</feature>
<dbReference type="Proteomes" id="UP000027730">
    <property type="component" value="Unassembled WGS sequence"/>
</dbReference>
<sequence length="116" mass="13191">MGRTEDNRRSDRLQRDDYEQEDWNAISKTTNDEDRNKVGKKAAKPHMPCHSSKHTTSSGIDTSIPGDIGMGQTDREYSKDILANRRKISLRLGSRKRVRILQDLSSDLGIIEVHAI</sequence>